<protein>
    <submittedName>
        <fullName evidence="1">Uncharacterized protein</fullName>
    </submittedName>
</protein>
<dbReference type="RefSeq" id="WP_090415748.1">
    <property type="nucleotide sequence ID" value="NZ_FNOY01000087.1"/>
</dbReference>
<proteinExistence type="predicted"/>
<sequence length="82" mass="8648">MHRFAGGCAVVVAFGGVVDGVWRCTGAPDVVQFNYRVYLVPGIDGQAGDAIFDNYRNAFRNPRPPMRGVIDVGTTGASAGTD</sequence>
<dbReference type="STRING" id="44576.SAMN05421881_108710"/>
<dbReference type="OrthoDB" id="8537668at2"/>
<keyword evidence="2" id="KW-1185">Reference proteome</keyword>
<dbReference type="Proteomes" id="UP000198640">
    <property type="component" value="Unassembled WGS sequence"/>
</dbReference>
<reference evidence="1 2" key="1">
    <citation type="submission" date="2016-10" db="EMBL/GenBank/DDBJ databases">
        <authorList>
            <person name="de Groot N.N."/>
        </authorList>
    </citation>
    <scope>NUCLEOTIDE SEQUENCE [LARGE SCALE GENOMIC DNA]</scope>
    <source>
        <strain evidence="1 2">Nm1</strain>
    </source>
</reference>
<gene>
    <name evidence="1" type="ORF">SAMN05421881_108710</name>
</gene>
<organism evidence="1 2">
    <name type="scientific">Nitrosomonas halophila</name>
    <dbReference type="NCBI Taxonomy" id="44576"/>
    <lineage>
        <taxon>Bacteria</taxon>
        <taxon>Pseudomonadati</taxon>
        <taxon>Pseudomonadota</taxon>
        <taxon>Betaproteobacteria</taxon>
        <taxon>Nitrosomonadales</taxon>
        <taxon>Nitrosomonadaceae</taxon>
        <taxon>Nitrosomonas</taxon>
    </lineage>
</organism>
<dbReference type="AlphaFoldDB" id="A0A1H3P4I8"/>
<dbReference type="EMBL" id="FNOY01000087">
    <property type="protein sequence ID" value="SDY95971.1"/>
    <property type="molecule type" value="Genomic_DNA"/>
</dbReference>
<accession>A0A1H3P4I8</accession>
<evidence type="ECO:0000313" key="2">
    <source>
        <dbReference type="Proteomes" id="UP000198640"/>
    </source>
</evidence>
<name>A0A1H3P4I8_9PROT</name>
<evidence type="ECO:0000313" key="1">
    <source>
        <dbReference type="EMBL" id="SDY95971.1"/>
    </source>
</evidence>